<dbReference type="EC" id="2.3.1.-" evidence="2"/>
<dbReference type="EMBL" id="JAHEAC010000047">
    <property type="protein sequence ID" value="MBX8644237.1"/>
    <property type="molecule type" value="Genomic_DNA"/>
</dbReference>
<dbReference type="SUPFAM" id="SSF55729">
    <property type="entry name" value="Acyl-CoA N-acyltransferases (Nat)"/>
    <property type="match status" value="1"/>
</dbReference>
<name>A0A8J7YUA7_9ARCH</name>
<evidence type="ECO:0000313" key="2">
    <source>
        <dbReference type="EMBL" id="MBX8644237.1"/>
    </source>
</evidence>
<accession>A0A8J7YUA7</accession>
<sequence>MSTARFFPKDRTLPGINDEIGKYDGGWLRFGTGEGSPYGHAWLWNIFIFTGYRRMGYATAVLHLLEDRLRSMGIEGLSLHVFGNNREALALYSKTAFVVTDVNMSRSLN</sequence>
<dbReference type="InterPro" id="IPR016181">
    <property type="entry name" value="Acyl_CoA_acyltransferase"/>
</dbReference>
<keyword evidence="2" id="KW-0012">Acyltransferase</keyword>
<dbReference type="Pfam" id="PF00583">
    <property type="entry name" value="Acetyltransf_1"/>
    <property type="match status" value="1"/>
</dbReference>
<dbReference type="Proteomes" id="UP000750197">
    <property type="component" value="Unassembled WGS sequence"/>
</dbReference>
<comment type="caution">
    <text evidence="2">The sequence shown here is derived from an EMBL/GenBank/DDBJ whole genome shotgun (WGS) entry which is preliminary data.</text>
</comment>
<dbReference type="AlphaFoldDB" id="A0A8J7YUA7"/>
<dbReference type="InterPro" id="IPR000182">
    <property type="entry name" value="GNAT_dom"/>
</dbReference>
<proteinExistence type="predicted"/>
<protein>
    <submittedName>
        <fullName evidence="2">GNAT family N-acetyltransferase</fullName>
        <ecNumber evidence="2">2.3.1.-</ecNumber>
    </submittedName>
</protein>
<evidence type="ECO:0000313" key="3">
    <source>
        <dbReference type="Proteomes" id="UP000750197"/>
    </source>
</evidence>
<evidence type="ECO:0000259" key="1">
    <source>
        <dbReference type="PROSITE" id="PS51186"/>
    </source>
</evidence>
<reference evidence="2" key="1">
    <citation type="submission" date="2021-05" db="EMBL/GenBank/DDBJ databases">
        <title>Genomic insights into ecological role and evolution of a novel Thermoplasmata order Candidatus Sysuiplasmatales.</title>
        <authorList>
            <person name="Yuan Y."/>
        </authorList>
    </citation>
    <scope>NUCLEOTIDE SEQUENCE</scope>
    <source>
        <strain evidence="2">TUT19-bin139</strain>
    </source>
</reference>
<keyword evidence="2" id="KW-0808">Transferase</keyword>
<dbReference type="GO" id="GO:0016747">
    <property type="term" value="F:acyltransferase activity, transferring groups other than amino-acyl groups"/>
    <property type="evidence" value="ECO:0007669"/>
    <property type="project" value="InterPro"/>
</dbReference>
<organism evidence="2 3">
    <name type="scientific">Candidatus Sysuiplasma superficiale</name>
    <dbReference type="NCBI Taxonomy" id="2823368"/>
    <lineage>
        <taxon>Archaea</taxon>
        <taxon>Methanobacteriati</taxon>
        <taxon>Thermoplasmatota</taxon>
        <taxon>Thermoplasmata</taxon>
        <taxon>Candidatus Sysuiplasmatales</taxon>
        <taxon>Candidatus Sysuiplasmataceae</taxon>
        <taxon>Candidatus Sysuiplasma</taxon>
    </lineage>
</organism>
<dbReference type="CDD" id="cd04301">
    <property type="entry name" value="NAT_SF"/>
    <property type="match status" value="1"/>
</dbReference>
<gene>
    <name evidence="2" type="ORF">KIY12_05895</name>
</gene>
<dbReference type="Gene3D" id="3.40.630.30">
    <property type="match status" value="1"/>
</dbReference>
<dbReference type="PROSITE" id="PS51186">
    <property type="entry name" value="GNAT"/>
    <property type="match status" value="1"/>
</dbReference>
<feature type="domain" description="N-acetyltransferase" evidence="1">
    <location>
        <begin position="1"/>
        <end position="109"/>
    </location>
</feature>